<organism evidence="3 4">
    <name type="scientific">Sphingobium vermicomposti</name>
    <dbReference type="NCBI Taxonomy" id="529005"/>
    <lineage>
        <taxon>Bacteria</taxon>
        <taxon>Pseudomonadati</taxon>
        <taxon>Pseudomonadota</taxon>
        <taxon>Alphaproteobacteria</taxon>
        <taxon>Sphingomonadales</taxon>
        <taxon>Sphingomonadaceae</taxon>
        <taxon>Sphingobium</taxon>
    </lineage>
</organism>
<evidence type="ECO:0008006" key="5">
    <source>
        <dbReference type="Google" id="ProtNLM"/>
    </source>
</evidence>
<evidence type="ECO:0000256" key="1">
    <source>
        <dbReference type="SAM" id="MobiDB-lite"/>
    </source>
</evidence>
<dbReference type="AlphaFoldDB" id="A0A846MHB1"/>
<keyword evidence="2" id="KW-0732">Signal</keyword>
<reference evidence="3 4" key="1">
    <citation type="submission" date="2020-03" db="EMBL/GenBank/DDBJ databases">
        <title>Genomic Encyclopedia of Type Strains, Phase IV (KMG-IV): sequencing the most valuable type-strain genomes for metagenomic binning, comparative biology and taxonomic classification.</title>
        <authorList>
            <person name="Goeker M."/>
        </authorList>
    </citation>
    <scope>NUCLEOTIDE SEQUENCE [LARGE SCALE GENOMIC DNA]</scope>
    <source>
        <strain evidence="3 4">DSM 21299</strain>
    </source>
</reference>
<sequence>MAKINRIQTILMAGVACAALSACGADDIASPGEGAVVIPAPTPTPTPGTPTPTPTPGGKVTAAANCPNIAGPNQLTNPGATPTIADKSGNNWRVCQLPARFTETTTLPKVTGVIYSLPGRVDVGTDQGAASSNTEVTLNIDAGVVIYASTGNAFLAVNRGNKINAIGTSTQPIIFTHEKNVKGELTDQDSGQWGGVVLLGRAKVTDCLAPAAVAGTTACQRDTEGTSNAFYGGANDADNSGRMSYVQIRYSGFVLSGGSELQGLTPSGVGSGTQIDHIQVHNSSDDGIETFGGTPNFRHLVLTGNEDDNFDSDVGYRGTVQYVISAQRGGNDIGDGFLETDSNGGSAANNGEDALPRQYLKMANFTYIHRSTTGSNGSAMLLRGGADLTLVNGLIVAPTNSCLRIDSTTTVRDADPALEDAGKPRYISVAMQCNGTPYKGSRGVDATAVQSIFEAGPNSTISYNPSLTSLFINGATETALTATDPKTIDAAFDTTNYVGAVKDSSDNWYAGWTCNSVTASFGSTSGDCTAIPTT</sequence>
<protein>
    <recommendedName>
        <fullName evidence="5">Lipoprotein</fullName>
    </recommendedName>
</protein>
<evidence type="ECO:0000256" key="2">
    <source>
        <dbReference type="SAM" id="SignalP"/>
    </source>
</evidence>
<name>A0A846MHB1_9SPHN</name>
<gene>
    <name evidence="3" type="ORF">FHS54_002005</name>
</gene>
<proteinExistence type="predicted"/>
<dbReference type="PANTHER" id="PTHR41339:SF1">
    <property type="entry name" value="SECRETED PROTEIN"/>
    <property type="match status" value="1"/>
</dbReference>
<feature type="chain" id="PRO_5032778774" description="Lipoprotein" evidence="2">
    <location>
        <begin position="25"/>
        <end position="534"/>
    </location>
</feature>
<evidence type="ECO:0000313" key="3">
    <source>
        <dbReference type="EMBL" id="NIJ17016.1"/>
    </source>
</evidence>
<dbReference type="EMBL" id="JAASQR010000003">
    <property type="protein sequence ID" value="NIJ17016.1"/>
    <property type="molecule type" value="Genomic_DNA"/>
</dbReference>
<feature type="region of interest" description="Disordered" evidence="1">
    <location>
        <begin position="34"/>
        <end position="56"/>
    </location>
</feature>
<dbReference type="Proteomes" id="UP000576821">
    <property type="component" value="Unassembled WGS sequence"/>
</dbReference>
<dbReference type="PROSITE" id="PS51257">
    <property type="entry name" value="PROKAR_LIPOPROTEIN"/>
    <property type="match status" value="1"/>
</dbReference>
<dbReference type="PANTHER" id="PTHR41339">
    <property type="entry name" value="LIPL48"/>
    <property type="match status" value="1"/>
</dbReference>
<feature type="compositionally biased region" description="Pro residues" evidence="1">
    <location>
        <begin position="40"/>
        <end position="55"/>
    </location>
</feature>
<keyword evidence="4" id="KW-1185">Reference proteome</keyword>
<dbReference type="RefSeq" id="WP_167303665.1">
    <property type="nucleotide sequence ID" value="NZ_JAASQR010000003.1"/>
</dbReference>
<evidence type="ECO:0000313" key="4">
    <source>
        <dbReference type="Proteomes" id="UP000576821"/>
    </source>
</evidence>
<feature type="signal peptide" evidence="2">
    <location>
        <begin position="1"/>
        <end position="24"/>
    </location>
</feature>
<accession>A0A846MHB1</accession>
<comment type="caution">
    <text evidence="3">The sequence shown here is derived from an EMBL/GenBank/DDBJ whole genome shotgun (WGS) entry which is preliminary data.</text>
</comment>